<dbReference type="SUPFAM" id="SSF46785">
    <property type="entry name" value="Winged helix' DNA-binding domain"/>
    <property type="match status" value="1"/>
</dbReference>
<protein>
    <submittedName>
        <fullName evidence="5">Lrp/AsnC family transcriptional regulator</fullName>
    </submittedName>
</protein>
<name>A0A327ZNE4_9STAP</name>
<feature type="domain" description="HTH asnC-type" evidence="4">
    <location>
        <begin position="1"/>
        <end position="63"/>
    </location>
</feature>
<evidence type="ECO:0000256" key="3">
    <source>
        <dbReference type="ARBA" id="ARBA00023163"/>
    </source>
</evidence>
<dbReference type="PANTHER" id="PTHR30154:SF53">
    <property type="entry name" value="HTH-TYPE TRANSCRIPTIONAL REGULATOR LRPC"/>
    <property type="match status" value="1"/>
</dbReference>
<evidence type="ECO:0000256" key="1">
    <source>
        <dbReference type="ARBA" id="ARBA00023015"/>
    </source>
</evidence>
<dbReference type="InterPro" id="IPR019888">
    <property type="entry name" value="Tscrpt_reg_AsnC-like"/>
</dbReference>
<dbReference type="GO" id="GO:0043200">
    <property type="term" value="P:response to amino acid"/>
    <property type="evidence" value="ECO:0007669"/>
    <property type="project" value="TreeGrafter"/>
</dbReference>
<keyword evidence="1" id="KW-0805">Transcription regulation</keyword>
<dbReference type="SMART" id="SM00344">
    <property type="entry name" value="HTH_ASNC"/>
    <property type="match status" value="1"/>
</dbReference>
<dbReference type="InterPro" id="IPR019887">
    <property type="entry name" value="Tscrpt_reg_AsnC/Lrp_C"/>
</dbReference>
<organism evidence="5 6">
    <name type="scientific">Macrococcus epidermidis</name>
    <dbReference type="NCBI Taxonomy" id="1902580"/>
    <lineage>
        <taxon>Bacteria</taxon>
        <taxon>Bacillati</taxon>
        <taxon>Bacillota</taxon>
        <taxon>Bacilli</taxon>
        <taxon>Bacillales</taxon>
        <taxon>Staphylococcaceae</taxon>
        <taxon>Macrococcus</taxon>
    </lineage>
</organism>
<dbReference type="GO" id="GO:0005829">
    <property type="term" value="C:cytosol"/>
    <property type="evidence" value="ECO:0007669"/>
    <property type="project" value="TreeGrafter"/>
</dbReference>
<evidence type="ECO:0000259" key="4">
    <source>
        <dbReference type="PROSITE" id="PS50956"/>
    </source>
</evidence>
<evidence type="ECO:0000313" key="5">
    <source>
        <dbReference type="EMBL" id="RAK43901.1"/>
    </source>
</evidence>
<dbReference type="Proteomes" id="UP000249808">
    <property type="component" value="Unassembled WGS sequence"/>
</dbReference>
<dbReference type="InterPro" id="IPR011008">
    <property type="entry name" value="Dimeric_a/b-barrel"/>
</dbReference>
<gene>
    <name evidence="5" type="ORF">BHU61_11135</name>
</gene>
<keyword evidence="2" id="KW-0238">DNA-binding</keyword>
<dbReference type="CDD" id="cd00090">
    <property type="entry name" value="HTH_ARSR"/>
    <property type="match status" value="1"/>
</dbReference>
<dbReference type="InterPro" id="IPR000485">
    <property type="entry name" value="AsnC-type_HTH_dom"/>
</dbReference>
<dbReference type="Pfam" id="PF13412">
    <property type="entry name" value="HTH_24"/>
    <property type="match status" value="1"/>
</dbReference>
<dbReference type="Gene3D" id="1.10.10.10">
    <property type="entry name" value="Winged helix-like DNA-binding domain superfamily/Winged helix DNA-binding domain"/>
    <property type="match status" value="1"/>
</dbReference>
<dbReference type="PRINTS" id="PR00033">
    <property type="entry name" value="HTHASNC"/>
</dbReference>
<dbReference type="PROSITE" id="PS50956">
    <property type="entry name" value="HTH_ASNC_2"/>
    <property type="match status" value="1"/>
</dbReference>
<dbReference type="PROSITE" id="PS00519">
    <property type="entry name" value="HTH_ASNC_1"/>
    <property type="match status" value="1"/>
</dbReference>
<dbReference type="SUPFAM" id="SSF54909">
    <property type="entry name" value="Dimeric alpha+beta barrel"/>
    <property type="match status" value="1"/>
</dbReference>
<dbReference type="RefSeq" id="WP_111716913.1">
    <property type="nucleotide sequence ID" value="NZ_JBHSSR010000009.1"/>
</dbReference>
<dbReference type="InterPro" id="IPR036390">
    <property type="entry name" value="WH_DNA-bd_sf"/>
</dbReference>
<dbReference type="GO" id="GO:0043565">
    <property type="term" value="F:sequence-specific DNA binding"/>
    <property type="evidence" value="ECO:0007669"/>
    <property type="project" value="InterPro"/>
</dbReference>
<dbReference type="Pfam" id="PF01037">
    <property type="entry name" value="AsnC_trans_reg"/>
    <property type="match status" value="1"/>
</dbReference>
<dbReference type="InterPro" id="IPR036388">
    <property type="entry name" value="WH-like_DNA-bd_sf"/>
</dbReference>
<dbReference type="EMBL" id="PZJH01000007">
    <property type="protein sequence ID" value="RAK43901.1"/>
    <property type="molecule type" value="Genomic_DNA"/>
</dbReference>
<reference evidence="5 6" key="1">
    <citation type="journal article" date="2018" name="Front. Microbiol.">
        <title>Description and Comparative Genomics of Macrococcus caseolyticus subsp. hominis subsp. nov., Macrococcus goetzii sp. nov., Macrococcus epidermidis sp. nov., and Macrococcus bohemicus sp. nov., Novel Macrococci From Human Clinical Material With Virulence Potential and Suspected Uptake of Foreign DNA by Natural Transformation.</title>
        <authorList>
            <person name="Maslanova I."/>
            <person name="Wertheimer Z."/>
            <person name="Sedlacek I."/>
            <person name="Svec P."/>
            <person name="Indrakova A."/>
            <person name="Kovarovic V."/>
            <person name="Schumann P."/>
            <person name="Sproer C."/>
            <person name="Kralova S."/>
            <person name="Sedo O."/>
            <person name="Kristofova L."/>
            <person name="Vrbovska V."/>
            <person name="Fuzik T."/>
            <person name="Petras P."/>
            <person name="Zdrahal Z."/>
            <person name="Ruzickova V."/>
            <person name="Doskar J."/>
            <person name="Pantucek R."/>
        </authorList>
    </citation>
    <scope>NUCLEOTIDE SEQUENCE [LARGE SCALE GENOMIC DNA]</scope>
    <source>
        <strain evidence="5 6">01/688</strain>
    </source>
</reference>
<sequence length="137" mass="16088">MEDLINEKILNTLEMNSRITINELSKQVNLSAPAVRERINKMEEQGIIKDYTINIDYKKLGYDVEILIEIIIKNNRYKDFKEFISEQDNVEFCYRVSGEACFVFKVRLENMGAVESFIDLLQPYGHTKSQFIFSSFI</sequence>
<evidence type="ECO:0000313" key="6">
    <source>
        <dbReference type="Proteomes" id="UP000249808"/>
    </source>
</evidence>
<dbReference type="InterPro" id="IPR019885">
    <property type="entry name" value="Tscrpt_reg_HTH_AsnC-type_CS"/>
</dbReference>
<dbReference type="AlphaFoldDB" id="A0A327ZNE4"/>
<dbReference type="InterPro" id="IPR011991">
    <property type="entry name" value="ArsR-like_HTH"/>
</dbReference>
<dbReference type="PANTHER" id="PTHR30154">
    <property type="entry name" value="LEUCINE-RESPONSIVE REGULATORY PROTEIN"/>
    <property type="match status" value="1"/>
</dbReference>
<keyword evidence="6" id="KW-1185">Reference proteome</keyword>
<accession>A0A327ZNE4</accession>
<proteinExistence type="predicted"/>
<comment type="caution">
    <text evidence="5">The sequence shown here is derived from an EMBL/GenBank/DDBJ whole genome shotgun (WGS) entry which is preliminary data.</text>
</comment>
<evidence type="ECO:0000256" key="2">
    <source>
        <dbReference type="ARBA" id="ARBA00023125"/>
    </source>
</evidence>
<keyword evidence="3" id="KW-0804">Transcription</keyword>
<dbReference type="Gene3D" id="3.30.70.920">
    <property type="match status" value="1"/>
</dbReference>